<dbReference type="InterPro" id="IPR041685">
    <property type="entry name" value="AAA_GajA/Old/RecF-like"/>
</dbReference>
<gene>
    <name evidence="2" type="ordered locus">Runsl_4506</name>
</gene>
<dbReference type="InterPro" id="IPR051396">
    <property type="entry name" value="Bact_Antivir_Def_Nuclease"/>
</dbReference>
<dbReference type="SUPFAM" id="SSF52540">
    <property type="entry name" value="P-loop containing nucleoside triphosphate hydrolases"/>
    <property type="match status" value="1"/>
</dbReference>
<organism evidence="2 3">
    <name type="scientific">Runella slithyformis (strain ATCC 29530 / DSM 19594 / LMG 11500 / NCIMB 11436 / LSU 4)</name>
    <dbReference type="NCBI Taxonomy" id="761193"/>
    <lineage>
        <taxon>Bacteria</taxon>
        <taxon>Pseudomonadati</taxon>
        <taxon>Bacteroidota</taxon>
        <taxon>Cytophagia</taxon>
        <taxon>Cytophagales</taxon>
        <taxon>Spirosomataceae</taxon>
        <taxon>Runella</taxon>
    </lineage>
</organism>
<dbReference type="Pfam" id="PF13175">
    <property type="entry name" value="AAA_15"/>
    <property type="match status" value="1"/>
</dbReference>
<feature type="domain" description="Endonuclease GajA/Old nuclease/RecF-like AAA" evidence="1">
    <location>
        <begin position="1"/>
        <end position="153"/>
    </location>
</feature>
<evidence type="ECO:0000259" key="1">
    <source>
        <dbReference type="Pfam" id="PF13175"/>
    </source>
</evidence>
<reference evidence="2 3" key="2">
    <citation type="journal article" date="2012" name="Stand. Genomic Sci.">
        <title>Complete genome sequence of the aquatic bacterium Runella slithyformis type strain (LSU 4(T)).</title>
        <authorList>
            <person name="Copeland A."/>
            <person name="Zhang X."/>
            <person name="Misra M."/>
            <person name="Lapidus A."/>
            <person name="Nolan M."/>
            <person name="Lucas S."/>
            <person name="Deshpande S."/>
            <person name="Cheng J.F."/>
            <person name="Tapia R."/>
            <person name="Goodwin L.A."/>
            <person name="Pitluck S."/>
            <person name="Liolios K."/>
            <person name="Pagani I."/>
            <person name="Ivanova N."/>
            <person name="Mikhailova N."/>
            <person name="Pati A."/>
            <person name="Chen A."/>
            <person name="Palaniappan K."/>
            <person name="Land M."/>
            <person name="Hauser L."/>
            <person name="Pan C."/>
            <person name="Jeffries C.D."/>
            <person name="Detter J.C."/>
            <person name="Brambilla E.M."/>
            <person name="Rohde M."/>
            <person name="Djao O.D."/>
            <person name="Goker M."/>
            <person name="Sikorski J."/>
            <person name="Tindall B.J."/>
            <person name="Woyke T."/>
            <person name="Bristow J."/>
            <person name="Eisen J.A."/>
            <person name="Markowitz V."/>
            <person name="Hugenholtz P."/>
            <person name="Kyrpides N.C."/>
            <person name="Klenk H.P."/>
            <person name="Mavromatis K."/>
        </authorList>
    </citation>
    <scope>NUCLEOTIDE SEQUENCE [LARGE SCALE GENOMIC DNA]</scope>
    <source>
        <strain evidence="3">ATCC 29530 / DSM 19594 / LMG 11500 / NCIMB 11436 / LSU 4</strain>
    </source>
</reference>
<evidence type="ECO:0000313" key="2">
    <source>
        <dbReference type="EMBL" id="AEI50828.1"/>
    </source>
</evidence>
<proteinExistence type="predicted"/>
<evidence type="ECO:0000313" key="3">
    <source>
        <dbReference type="Proteomes" id="UP000000493"/>
    </source>
</evidence>
<keyword evidence="3" id="KW-1185">Reference proteome</keyword>
<dbReference type="EMBL" id="CP002859">
    <property type="protein sequence ID" value="AEI50828.1"/>
    <property type="molecule type" value="Genomic_DNA"/>
</dbReference>
<dbReference type="Gene3D" id="3.40.50.300">
    <property type="entry name" value="P-loop containing nucleotide triphosphate hydrolases"/>
    <property type="match status" value="1"/>
</dbReference>
<dbReference type="PANTHER" id="PTHR43581:SF4">
    <property type="entry name" value="ATP_GTP PHOSPHATASE"/>
    <property type="match status" value="1"/>
</dbReference>
<reference evidence="3" key="1">
    <citation type="submission" date="2011-06" db="EMBL/GenBank/DDBJ databases">
        <title>The complete genome of chromosome of Runella slithyformis DSM 19594.</title>
        <authorList>
            <consortium name="US DOE Joint Genome Institute (JGI-PGF)"/>
            <person name="Lucas S."/>
            <person name="Han J."/>
            <person name="Lapidus A."/>
            <person name="Bruce D."/>
            <person name="Goodwin L."/>
            <person name="Pitluck S."/>
            <person name="Peters L."/>
            <person name="Kyrpides N."/>
            <person name="Mavromatis K."/>
            <person name="Ivanova N."/>
            <person name="Ovchinnikova G."/>
            <person name="Zhang X."/>
            <person name="Misra M."/>
            <person name="Detter J.C."/>
            <person name="Tapia R."/>
            <person name="Han C."/>
            <person name="Land M."/>
            <person name="Hauser L."/>
            <person name="Markowitz V."/>
            <person name="Cheng J.-F."/>
            <person name="Hugenholtz P."/>
            <person name="Woyke T."/>
            <person name="Wu D."/>
            <person name="Tindall B."/>
            <person name="Faehrich R."/>
            <person name="Brambilla E."/>
            <person name="Klenk H.-P."/>
            <person name="Eisen J.A."/>
        </authorList>
    </citation>
    <scope>NUCLEOTIDE SEQUENCE [LARGE SCALE GENOMIC DNA]</scope>
    <source>
        <strain evidence="3">ATCC 29530 / DSM 19594 / LMG 11500 / NCIMB 11436 / LSU 4</strain>
    </source>
</reference>
<dbReference type="InterPro" id="IPR027417">
    <property type="entry name" value="P-loop_NTPase"/>
</dbReference>
<name>A0A7U3ZPB7_RUNSL</name>
<dbReference type="Proteomes" id="UP000000493">
    <property type="component" value="Chromosome"/>
</dbReference>
<dbReference type="PANTHER" id="PTHR43581">
    <property type="entry name" value="ATP/GTP PHOSPHATASE"/>
    <property type="match status" value="1"/>
</dbReference>
<dbReference type="AlphaFoldDB" id="A0A7U3ZPB7"/>
<dbReference type="RefSeq" id="WP_013930118.1">
    <property type="nucleotide sequence ID" value="NC_015703.1"/>
</dbReference>
<protein>
    <submittedName>
        <fullName evidence="2">SMC domain protein</fullName>
    </submittedName>
</protein>
<accession>A0A7U3ZPB7</accession>
<dbReference type="KEGG" id="rsi:Runsl_4506"/>
<sequence length="536" mass="62759">MRITNLKIENFKRFTDLSIEQIPESAKLVLLIGSNGSGKSSVFDAFDWLKKNVYHFSVGPGKKDYYQKKAEIDPSVKVILSDGVTIHKKDFAKEIDNYRFIGRSSNRIVPHITNQYNPEEIVKDTDAPKSYIENDTRFTNDVYSYIQQINNALREPVFSGRSADTYQIFQDFIAPLNTSLLTILGEEGRTTIQIAEFEDAGPQKNAKLIFKKGESKINYDLLSHGEKQIVILLLNFIVRRKYYEDAIIFIDEMDCHLNTSIQYRLLEEIVTKWIPDSAQLWTASHALGFIDYANKSEQAAIIDFDLLDFDLPQVLFPQPKSSLEVYEIAIPKVVLFELMKDRKLVVCENQNDEYYNLLLLPDTIFVGVKDARDVFLHIKRDARYHSVRDRDFLSDEEIKRIREEYPNHHILEYYDFENYLYHPDNIAEIAPEGFSIEKYIEEISAQKKLKLNRKILPALMASRLTYEEFKTNPKFKDKEVETIVADLESDDLERFYKYFDMKEQFDKSILAPFNLKKEDLVRTNWFKQQIQQIINP</sequence>